<accession>A0A8S1MYC2</accession>
<reference evidence="1" key="1">
    <citation type="submission" date="2021-01" db="EMBL/GenBank/DDBJ databases">
        <authorList>
            <consortium name="Genoscope - CEA"/>
            <person name="William W."/>
        </authorList>
    </citation>
    <scope>NUCLEOTIDE SEQUENCE</scope>
</reference>
<evidence type="ECO:0000313" key="1">
    <source>
        <dbReference type="EMBL" id="CAD8082015.1"/>
    </source>
</evidence>
<proteinExistence type="predicted"/>
<comment type="caution">
    <text evidence="1">The sequence shown here is derived from an EMBL/GenBank/DDBJ whole genome shotgun (WGS) entry which is preliminary data.</text>
</comment>
<protein>
    <submittedName>
        <fullName evidence="1">Uncharacterized protein</fullName>
    </submittedName>
</protein>
<sequence>MKHCYLLQILKKKKEQVLKIKHFFNLINSQQRQIRTNIQMRKYYKGIFQVLQSIEM</sequence>
<keyword evidence="2" id="KW-1185">Reference proteome</keyword>
<dbReference type="AlphaFoldDB" id="A0A8S1MYC2"/>
<dbReference type="EMBL" id="CAJJDN010000042">
    <property type="protein sequence ID" value="CAD8082015.1"/>
    <property type="molecule type" value="Genomic_DNA"/>
</dbReference>
<name>A0A8S1MYC2_9CILI</name>
<dbReference type="Proteomes" id="UP000692954">
    <property type="component" value="Unassembled WGS sequence"/>
</dbReference>
<organism evidence="1 2">
    <name type="scientific">Paramecium sonneborni</name>
    <dbReference type="NCBI Taxonomy" id="65129"/>
    <lineage>
        <taxon>Eukaryota</taxon>
        <taxon>Sar</taxon>
        <taxon>Alveolata</taxon>
        <taxon>Ciliophora</taxon>
        <taxon>Intramacronucleata</taxon>
        <taxon>Oligohymenophorea</taxon>
        <taxon>Peniculida</taxon>
        <taxon>Parameciidae</taxon>
        <taxon>Paramecium</taxon>
    </lineage>
</organism>
<gene>
    <name evidence="1" type="ORF">PSON_ATCC_30995.1.T0420352</name>
</gene>
<evidence type="ECO:0000313" key="2">
    <source>
        <dbReference type="Proteomes" id="UP000692954"/>
    </source>
</evidence>